<keyword evidence="2" id="KW-1185">Reference proteome</keyword>
<protein>
    <submittedName>
        <fullName evidence="1">Prevent-host-death family protein</fullName>
    </submittedName>
</protein>
<sequence length="153" mass="17107">MTTPTVPFSDLSKHSKEVAETLNRVHRVHIRRRDGEDLYLTTARHDREREETASVVAGLLAALVTSDEGVRAVRQALLAVFSWARHLSPEERQEFVRDLIDATRDAVDLDVHATLHRVVVEWRATARILADPALAARLTGPLPEDDHGEVLAP</sequence>
<name>A0A5C4WXB0_9ACTN</name>
<evidence type="ECO:0000313" key="1">
    <source>
        <dbReference type="EMBL" id="KAB8197279.1"/>
    </source>
</evidence>
<accession>A0A5C4WXB0</accession>
<evidence type="ECO:0000313" key="2">
    <source>
        <dbReference type="Proteomes" id="UP000312512"/>
    </source>
</evidence>
<dbReference type="AlphaFoldDB" id="A0A5C4WXB0"/>
<dbReference type="OrthoDB" id="3378334at2"/>
<reference evidence="1 2" key="1">
    <citation type="submission" date="2019-10" db="EMBL/GenBank/DDBJ databases">
        <title>Nonomuraea sp. nov., isolated from Phyllanthus amarus.</title>
        <authorList>
            <person name="Klykleung N."/>
            <person name="Tanasupawat S."/>
        </authorList>
    </citation>
    <scope>NUCLEOTIDE SEQUENCE [LARGE SCALE GENOMIC DNA]</scope>
    <source>
        <strain evidence="1 2">PA1-10</strain>
    </source>
</reference>
<comment type="caution">
    <text evidence="1">The sequence shown here is derived from an EMBL/GenBank/DDBJ whole genome shotgun (WGS) entry which is preliminary data.</text>
</comment>
<dbReference type="EMBL" id="VDLX02000001">
    <property type="protein sequence ID" value="KAB8197279.1"/>
    <property type="molecule type" value="Genomic_DNA"/>
</dbReference>
<organism evidence="1 2">
    <name type="scientific">Nonomuraea phyllanthi</name>
    <dbReference type="NCBI Taxonomy" id="2219224"/>
    <lineage>
        <taxon>Bacteria</taxon>
        <taxon>Bacillati</taxon>
        <taxon>Actinomycetota</taxon>
        <taxon>Actinomycetes</taxon>
        <taxon>Streptosporangiales</taxon>
        <taxon>Streptosporangiaceae</taxon>
        <taxon>Nonomuraea</taxon>
    </lineage>
</organism>
<proteinExistence type="predicted"/>
<gene>
    <name evidence="1" type="ORF">FH608_001565</name>
</gene>
<dbReference type="Proteomes" id="UP000312512">
    <property type="component" value="Unassembled WGS sequence"/>
</dbReference>
<dbReference type="RefSeq" id="WP_139627955.1">
    <property type="nucleotide sequence ID" value="NZ_VDLX02000001.1"/>
</dbReference>